<dbReference type="CDD" id="cd07383">
    <property type="entry name" value="MPP_Dcr2"/>
    <property type="match status" value="1"/>
</dbReference>
<proteinExistence type="predicted"/>
<dbReference type="Pfam" id="PF00149">
    <property type="entry name" value="Metallophos"/>
    <property type="match status" value="1"/>
</dbReference>
<dbReference type="Proteomes" id="UP001595755">
    <property type="component" value="Unassembled WGS sequence"/>
</dbReference>
<comment type="caution">
    <text evidence="2">The sequence shown here is derived from an EMBL/GenBank/DDBJ whole genome shotgun (WGS) entry which is preliminary data.</text>
</comment>
<protein>
    <submittedName>
        <fullName evidence="2">Metallophosphoesterase family protein</fullName>
    </submittedName>
</protein>
<dbReference type="PANTHER" id="PTHR32440:SF0">
    <property type="entry name" value="PHOSPHATASE DCR2-RELATED"/>
    <property type="match status" value="1"/>
</dbReference>
<evidence type="ECO:0000259" key="1">
    <source>
        <dbReference type="Pfam" id="PF00149"/>
    </source>
</evidence>
<sequence length="312" mass="34909">MNHSLRFRPDGTFTIVQFTDLHWKNGDEKDRRTGKLMESVLAQEQPDLIVLTGDVIDGAHCTDARSSYRQAVAAAERSGIPWAAVFGNHDDEGDASREQLMGVQLEHAGTIAEAGPASLAGIGNFVVRVESVHDGARALYFLDSGTYTQLPEVPGYDWLRPSQIEWYREQARLLQESNGGKPVPSLVFQHIPLPEYRDVWNTQPCDGRRYEKVQAPLLNTGMLAAMVETGGVQGVFCGHDHINDYTGNLYGIQLCYGRATGYNTYGRWRFPRGARIIRLREGKPGFETWIRLAGGKKIESPRRHSPHRFSQA</sequence>
<keyword evidence="3" id="KW-1185">Reference proteome</keyword>
<organism evidence="2 3">
    <name type="scientific">Cohnella boryungensis</name>
    <dbReference type="NCBI Taxonomy" id="768479"/>
    <lineage>
        <taxon>Bacteria</taxon>
        <taxon>Bacillati</taxon>
        <taxon>Bacillota</taxon>
        <taxon>Bacilli</taxon>
        <taxon>Bacillales</taxon>
        <taxon>Paenibacillaceae</taxon>
        <taxon>Cohnella</taxon>
    </lineage>
</organism>
<dbReference type="InterPro" id="IPR029052">
    <property type="entry name" value="Metallo-depent_PP-like"/>
</dbReference>
<gene>
    <name evidence="2" type="ORF">ACFO1S_26855</name>
</gene>
<dbReference type="SUPFAM" id="SSF56300">
    <property type="entry name" value="Metallo-dependent phosphatases"/>
    <property type="match status" value="1"/>
</dbReference>
<dbReference type="Gene3D" id="3.60.21.10">
    <property type="match status" value="1"/>
</dbReference>
<dbReference type="PANTHER" id="PTHR32440">
    <property type="entry name" value="PHOSPHATASE DCR2-RELATED-RELATED"/>
    <property type="match status" value="1"/>
</dbReference>
<evidence type="ECO:0000313" key="2">
    <source>
        <dbReference type="EMBL" id="MFC4307048.1"/>
    </source>
</evidence>
<dbReference type="InterPro" id="IPR011230">
    <property type="entry name" value="PAP14/16/28/29"/>
</dbReference>
<name>A0ABV8SHM4_9BACL</name>
<accession>A0ABV8SHM4</accession>
<dbReference type="PIRSF" id="PIRSF030250">
    <property type="entry name" value="Ptase_At2g46880"/>
    <property type="match status" value="1"/>
</dbReference>
<dbReference type="InterPro" id="IPR004843">
    <property type="entry name" value="Calcineurin-like_PHP"/>
</dbReference>
<reference evidence="3" key="1">
    <citation type="journal article" date="2019" name="Int. J. Syst. Evol. Microbiol.">
        <title>The Global Catalogue of Microorganisms (GCM) 10K type strain sequencing project: providing services to taxonomists for standard genome sequencing and annotation.</title>
        <authorList>
            <consortium name="The Broad Institute Genomics Platform"/>
            <consortium name="The Broad Institute Genome Sequencing Center for Infectious Disease"/>
            <person name="Wu L."/>
            <person name="Ma J."/>
        </authorList>
    </citation>
    <scope>NUCLEOTIDE SEQUENCE [LARGE SCALE GENOMIC DNA]</scope>
    <source>
        <strain evidence="3">CGMCC 4.1641</strain>
    </source>
</reference>
<dbReference type="EMBL" id="JBHSED010000070">
    <property type="protein sequence ID" value="MFC4307048.1"/>
    <property type="molecule type" value="Genomic_DNA"/>
</dbReference>
<evidence type="ECO:0000313" key="3">
    <source>
        <dbReference type="Proteomes" id="UP001595755"/>
    </source>
</evidence>
<feature type="domain" description="Calcineurin-like phosphoesterase" evidence="1">
    <location>
        <begin position="14"/>
        <end position="242"/>
    </location>
</feature>
<dbReference type="RefSeq" id="WP_204604216.1">
    <property type="nucleotide sequence ID" value="NZ_JBHSED010000070.1"/>
</dbReference>